<gene>
    <name evidence="3" type="ORF">L2764_15725</name>
</gene>
<evidence type="ECO:0000313" key="3">
    <source>
        <dbReference type="EMBL" id="MCL1125879.1"/>
    </source>
</evidence>
<accession>A0ABT0LDV8</accession>
<reference evidence="3 4" key="1">
    <citation type="submission" date="2022-01" db="EMBL/GenBank/DDBJ databases">
        <title>Whole genome-based taxonomy of the Shewanellaceae.</title>
        <authorList>
            <person name="Martin-Rodriguez A.J."/>
        </authorList>
    </citation>
    <scope>NUCLEOTIDE SEQUENCE [LARGE SCALE GENOMIC DNA]</scope>
    <source>
        <strain evidence="3 4">DSM 17177</strain>
    </source>
</reference>
<dbReference type="PANTHER" id="PTHR43798">
    <property type="entry name" value="MONOACYLGLYCEROL LIPASE"/>
    <property type="match status" value="1"/>
</dbReference>
<dbReference type="PANTHER" id="PTHR43798:SF31">
    <property type="entry name" value="AB HYDROLASE SUPERFAMILY PROTEIN YCLE"/>
    <property type="match status" value="1"/>
</dbReference>
<dbReference type="SUPFAM" id="SSF53474">
    <property type="entry name" value="alpha/beta-Hydrolases"/>
    <property type="match status" value="1"/>
</dbReference>
<comment type="caution">
    <text evidence="3">The sequence shown here is derived from an EMBL/GenBank/DDBJ whole genome shotgun (WGS) entry which is preliminary data.</text>
</comment>
<dbReference type="EMBL" id="JAKIKS010000065">
    <property type="protein sequence ID" value="MCL1125879.1"/>
    <property type="molecule type" value="Genomic_DNA"/>
</dbReference>
<dbReference type="InterPro" id="IPR000639">
    <property type="entry name" value="Epox_hydrolase-like"/>
</dbReference>
<dbReference type="Proteomes" id="UP001203423">
    <property type="component" value="Unassembled WGS sequence"/>
</dbReference>
<keyword evidence="4" id="KW-1185">Reference proteome</keyword>
<dbReference type="InterPro" id="IPR000073">
    <property type="entry name" value="AB_hydrolase_1"/>
</dbReference>
<dbReference type="InterPro" id="IPR050266">
    <property type="entry name" value="AB_hydrolase_sf"/>
</dbReference>
<dbReference type="Gene3D" id="3.40.50.1820">
    <property type="entry name" value="alpha/beta hydrolase"/>
    <property type="match status" value="1"/>
</dbReference>
<dbReference type="RefSeq" id="WP_248941213.1">
    <property type="nucleotide sequence ID" value="NZ_JAKIKS010000065.1"/>
</dbReference>
<protein>
    <submittedName>
        <fullName evidence="3">Alpha/beta hydrolase</fullName>
    </submittedName>
</protein>
<name>A0ABT0LDV8_9GAMM</name>
<evidence type="ECO:0000313" key="4">
    <source>
        <dbReference type="Proteomes" id="UP001203423"/>
    </source>
</evidence>
<evidence type="ECO:0000256" key="1">
    <source>
        <dbReference type="ARBA" id="ARBA00022801"/>
    </source>
</evidence>
<dbReference type="GO" id="GO:0016787">
    <property type="term" value="F:hydrolase activity"/>
    <property type="evidence" value="ECO:0007669"/>
    <property type="project" value="UniProtKB-KW"/>
</dbReference>
<sequence length="288" mass="32868">MVFAKADSHYFRTSDNVKLHFIDKGQGQAIVMIPSWTMSAVQYQYQIAVLSQKYRTIALDMRGHGDSEWVDYGYKVYRFAKDVYELLEYLCLDKVILLGHAVGATVIYCYWDLFGSERLDKLILVDKAATTVINSDWSIEEKAQYGAVLDPKSAVDITNQLAGDEGEKYKAIFLHSLFSKTLSAEKQACILTSSMRVPNEESATLFYSNAHQDWRDILPRINIPTLLIVGRASLVSVDSHKWLHQQIKGSQLVIFEKEEGGNHFSFIENPNKFNQIVDTFIQDIVYDE</sequence>
<feature type="domain" description="AB hydrolase-1" evidence="2">
    <location>
        <begin position="29"/>
        <end position="270"/>
    </location>
</feature>
<dbReference type="InterPro" id="IPR029058">
    <property type="entry name" value="AB_hydrolase_fold"/>
</dbReference>
<dbReference type="Pfam" id="PF00561">
    <property type="entry name" value="Abhydrolase_1"/>
    <property type="match status" value="1"/>
</dbReference>
<keyword evidence="1 3" id="KW-0378">Hydrolase</keyword>
<proteinExistence type="predicted"/>
<dbReference type="PRINTS" id="PR00412">
    <property type="entry name" value="EPOXHYDRLASE"/>
</dbReference>
<evidence type="ECO:0000259" key="2">
    <source>
        <dbReference type="Pfam" id="PF00561"/>
    </source>
</evidence>
<organism evidence="3 4">
    <name type="scientific">Shewanella surugensis</name>
    <dbReference type="NCBI Taxonomy" id="212020"/>
    <lineage>
        <taxon>Bacteria</taxon>
        <taxon>Pseudomonadati</taxon>
        <taxon>Pseudomonadota</taxon>
        <taxon>Gammaproteobacteria</taxon>
        <taxon>Alteromonadales</taxon>
        <taxon>Shewanellaceae</taxon>
        <taxon>Shewanella</taxon>
    </lineage>
</organism>